<feature type="coiled-coil region" evidence="1">
    <location>
        <begin position="81"/>
        <end position="115"/>
    </location>
</feature>
<keyword evidence="2" id="KW-0732">Signal</keyword>
<dbReference type="Proteomes" id="UP001595621">
    <property type="component" value="Unassembled WGS sequence"/>
</dbReference>
<proteinExistence type="predicted"/>
<comment type="caution">
    <text evidence="3">The sequence shown here is derived from an EMBL/GenBank/DDBJ whole genome shotgun (WGS) entry which is preliminary data.</text>
</comment>
<feature type="signal peptide" evidence="2">
    <location>
        <begin position="1"/>
        <end position="20"/>
    </location>
</feature>
<dbReference type="EMBL" id="JBHRTD010000006">
    <property type="protein sequence ID" value="MFC3137624.1"/>
    <property type="molecule type" value="Genomic_DNA"/>
</dbReference>
<evidence type="ECO:0000313" key="4">
    <source>
        <dbReference type="Proteomes" id="UP001595621"/>
    </source>
</evidence>
<evidence type="ECO:0000256" key="2">
    <source>
        <dbReference type="SAM" id="SignalP"/>
    </source>
</evidence>
<keyword evidence="4" id="KW-1185">Reference proteome</keyword>
<evidence type="ECO:0000256" key="1">
    <source>
        <dbReference type="SAM" id="Coils"/>
    </source>
</evidence>
<name>A0ABV7G7Y2_9GAMM</name>
<accession>A0ABV7G7Y2</accession>
<organism evidence="3 4">
    <name type="scientific">Shewanella submarina</name>
    <dbReference type="NCBI Taxonomy" id="2016376"/>
    <lineage>
        <taxon>Bacteria</taxon>
        <taxon>Pseudomonadati</taxon>
        <taxon>Pseudomonadota</taxon>
        <taxon>Gammaproteobacteria</taxon>
        <taxon>Alteromonadales</taxon>
        <taxon>Shewanellaceae</taxon>
        <taxon>Shewanella</taxon>
    </lineage>
</organism>
<protein>
    <submittedName>
        <fullName evidence="3">Uncharacterized protein</fullName>
    </submittedName>
</protein>
<sequence>MKFKSILAAIAFLPLASAYADDCPTLLEKVERAEGQVSYAEDGYNTAQRRVRGAQVSIDRFSEAMARDKEAGDTKAYNLAVRKYNAAVDNMKMRRAEYQQKSNEYQASIDRFNELVDKFNARCATN</sequence>
<gene>
    <name evidence="3" type="ORF">ACFOE0_05395</name>
</gene>
<keyword evidence="1" id="KW-0175">Coiled coil</keyword>
<feature type="chain" id="PRO_5046988352" evidence="2">
    <location>
        <begin position="21"/>
        <end position="126"/>
    </location>
</feature>
<dbReference type="RefSeq" id="WP_248935121.1">
    <property type="nucleotide sequence ID" value="NZ_JAKILF010000002.1"/>
</dbReference>
<reference evidence="4" key="1">
    <citation type="journal article" date="2019" name="Int. J. Syst. Evol. Microbiol.">
        <title>The Global Catalogue of Microorganisms (GCM) 10K type strain sequencing project: providing services to taxonomists for standard genome sequencing and annotation.</title>
        <authorList>
            <consortium name="The Broad Institute Genomics Platform"/>
            <consortium name="The Broad Institute Genome Sequencing Center for Infectious Disease"/>
            <person name="Wu L."/>
            <person name="Ma J."/>
        </authorList>
    </citation>
    <scope>NUCLEOTIDE SEQUENCE [LARGE SCALE GENOMIC DNA]</scope>
    <source>
        <strain evidence="4">KCTC 52277</strain>
    </source>
</reference>
<evidence type="ECO:0000313" key="3">
    <source>
        <dbReference type="EMBL" id="MFC3137624.1"/>
    </source>
</evidence>